<evidence type="ECO:0000256" key="1">
    <source>
        <dbReference type="SAM" id="Coils"/>
    </source>
</evidence>
<name>A0A834HM45_RHYFE</name>
<feature type="coiled-coil region" evidence="1">
    <location>
        <begin position="43"/>
        <end position="77"/>
    </location>
</feature>
<organism evidence="2 3">
    <name type="scientific">Rhynchophorus ferrugineus</name>
    <name type="common">Red palm weevil</name>
    <name type="synonym">Curculio ferrugineus</name>
    <dbReference type="NCBI Taxonomy" id="354439"/>
    <lineage>
        <taxon>Eukaryota</taxon>
        <taxon>Metazoa</taxon>
        <taxon>Ecdysozoa</taxon>
        <taxon>Arthropoda</taxon>
        <taxon>Hexapoda</taxon>
        <taxon>Insecta</taxon>
        <taxon>Pterygota</taxon>
        <taxon>Neoptera</taxon>
        <taxon>Endopterygota</taxon>
        <taxon>Coleoptera</taxon>
        <taxon>Polyphaga</taxon>
        <taxon>Cucujiformia</taxon>
        <taxon>Curculionidae</taxon>
        <taxon>Dryophthorinae</taxon>
        <taxon>Rhynchophorus</taxon>
    </lineage>
</organism>
<keyword evidence="3" id="KW-1185">Reference proteome</keyword>
<protein>
    <submittedName>
        <fullName evidence="2">Uncharacterized protein</fullName>
    </submittedName>
</protein>
<reference evidence="2" key="1">
    <citation type="submission" date="2020-08" db="EMBL/GenBank/DDBJ databases">
        <title>Genome sequencing and assembly of the red palm weevil Rhynchophorus ferrugineus.</title>
        <authorList>
            <person name="Dias G.B."/>
            <person name="Bergman C.M."/>
            <person name="Manee M."/>
        </authorList>
    </citation>
    <scope>NUCLEOTIDE SEQUENCE</scope>
    <source>
        <strain evidence="2">AA-2017</strain>
        <tissue evidence="2">Whole larva</tissue>
    </source>
</reference>
<accession>A0A834HM45</accession>
<dbReference type="AlphaFoldDB" id="A0A834HM45"/>
<evidence type="ECO:0000313" key="3">
    <source>
        <dbReference type="Proteomes" id="UP000625711"/>
    </source>
</evidence>
<dbReference type="Proteomes" id="UP000625711">
    <property type="component" value="Unassembled WGS sequence"/>
</dbReference>
<dbReference type="OrthoDB" id="411630at2759"/>
<gene>
    <name evidence="2" type="ORF">GWI33_001180</name>
</gene>
<evidence type="ECO:0000313" key="2">
    <source>
        <dbReference type="EMBL" id="KAF7263779.1"/>
    </source>
</evidence>
<comment type="caution">
    <text evidence="2">The sequence shown here is derived from an EMBL/GenBank/DDBJ whole genome shotgun (WGS) entry which is preliminary data.</text>
</comment>
<sequence length="199" mass="23372">MFVPQFKSLFDNEDMELSIVESMGLKVQYNTRRLIADDSKELLHRLVIQYKVNQARLQELDEELSYLEDELNSITKIPSQQTNQNFFRTKTCSFFEESSASWPGWHSRTIKQFASENKLNHARHMDRSNIFDKLKRFLGSIAFLRYSHNNLDDKLKQEEKGIAKNNVQRSNPEISGRLSVPFNPDLNKMNSEGFVRKSY</sequence>
<dbReference type="EMBL" id="JAACXV010019555">
    <property type="protein sequence ID" value="KAF7263779.1"/>
    <property type="molecule type" value="Genomic_DNA"/>
</dbReference>
<keyword evidence="1" id="KW-0175">Coiled coil</keyword>
<proteinExistence type="predicted"/>